<dbReference type="PROSITE" id="PS51396">
    <property type="entry name" value="PUL"/>
    <property type="match status" value="1"/>
</dbReference>
<dbReference type="Gene3D" id="2.130.10.10">
    <property type="entry name" value="YVTN repeat-like/Quinoprotein amine dehydrogenase"/>
    <property type="match status" value="2"/>
</dbReference>
<dbReference type="SUPFAM" id="SSF50978">
    <property type="entry name" value="WD40 repeat-like"/>
    <property type="match status" value="1"/>
</dbReference>
<evidence type="ECO:0000256" key="2">
    <source>
        <dbReference type="ARBA" id="ARBA00022490"/>
    </source>
</evidence>
<keyword evidence="10" id="KW-1185">Reference proteome</keyword>
<dbReference type="OrthoDB" id="347869at2759"/>
<evidence type="ECO:0000256" key="1">
    <source>
        <dbReference type="ARBA" id="ARBA00004496"/>
    </source>
</evidence>
<organism evidence="9 10">
    <name type="scientific">Eimeria tenella</name>
    <name type="common">Coccidian parasite</name>
    <dbReference type="NCBI Taxonomy" id="5802"/>
    <lineage>
        <taxon>Eukaryota</taxon>
        <taxon>Sar</taxon>
        <taxon>Alveolata</taxon>
        <taxon>Apicomplexa</taxon>
        <taxon>Conoidasida</taxon>
        <taxon>Coccidia</taxon>
        <taxon>Eucoccidiorida</taxon>
        <taxon>Eimeriorina</taxon>
        <taxon>Eimeriidae</taxon>
        <taxon>Eimeria</taxon>
    </lineage>
</organism>
<dbReference type="PROSITE" id="PS50082">
    <property type="entry name" value="WD_REPEATS_2"/>
    <property type="match status" value="1"/>
</dbReference>
<keyword evidence="4" id="KW-0677">Repeat</keyword>
<dbReference type="Gene3D" id="3.10.20.870">
    <property type="entry name" value="PFU (PLAA family ubiquitin binding), C-terminal domain"/>
    <property type="match status" value="1"/>
</dbReference>
<dbReference type="RefSeq" id="XP_013233456.1">
    <property type="nucleotide sequence ID" value="XM_013378002.1"/>
</dbReference>
<proteinExistence type="predicted"/>
<dbReference type="Pfam" id="PF00400">
    <property type="entry name" value="WD40"/>
    <property type="match status" value="3"/>
</dbReference>
<comment type="subcellular location">
    <subcellularLocation>
        <location evidence="1">Cytoplasm</location>
    </subcellularLocation>
</comment>
<feature type="compositionally biased region" description="Low complexity" evidence="6">
    <location>
        <begin position="477"/>
        <end position="509"/>
    </location>
</feature>
<feature type="region of interest" description="Disordered" evidence="6">
    <location>
        <begin position="471"/>
        <end position="510"/>
    </location>
</feature>
<evidence type="ECO:0000259" key="7">
    <source>
        <dbReference type="PROSITE" id="PS51394"/>
    </source>
</evidence>
<dbReference type="GeneID" id="25255492"/>
<feature type="region of interest" description="Disordered" evidence="6">
    <location>
        <begin position="46"/>
        <end position="68"/>
    </location>
</feature>
<dbReference type="InterPro" id="IPR036322">
    <property type="entry name" value="WD40_repeat_dom_sf"/>
</dbReference>
<dbReference type="EMBL" id="HG675733">
    <property type="protein sequence ID" value="CDJ42706.1"/>
    <property type="molecule type" value="Genomic_DNA"/>
</dbReference>
<accession>U6KXL0</accession>
<dbReference type="PANTHER" id="PTHR19849:SF0">
    <property type="entry name" value="PHOSPHOLIPASE A-2-ACTIVATING PROTEIN"/>
    <property type="match status" value="1"/>
</dbReference>
<dbReference type="GO" id="GO:0043130">
    <property type="term" value="F:ubiquitin binding"/>
    <property type="evidence" value="ECO:0007669"/>
    <property type="project" value="TreeGrafter"/>
</dbReference>
<evidence type="ECO:0000256" key="4">
    <source>
        <dbReference type="ARBA" id="ARBA00022737"/>
    </source>
</evidence>
<reference evidence="9" key="1">
    <citation type="submission" date="2013-10" db="EMBL/GenBank/DDBJ databases">
        <title>Genomic analysis of the causative agents of coccidiosis in chickens.</title>
        <authorList>
            <person name="Reid A.J."/>
            <person name="Blake D."/>
            <person name="Billington K."/>
            <person name="Browne H."/>
            <person name="Dunn M."/>
            <person name="Hung S."/>
            <person name="Kawahara F."/>
            <person name="Miranda-Saavedra D."/>
            <person name="Mourier T."/>
            <person name="Nagra H."/>
            <person name="Otto T.D."/>
            <person name="Rawlings N."/>
            <person name="Sanchez A."/>
            <person name="Sanders M."/>
            <person name="Subramaniam C."/>
            <person name="Tay Y."/>
            <person name="Dear P."/>
            <person name="Doerig C."/>
            <person name="Gruber A."/>
            <person name="Parkinson J."/>
            <person name="Shirley M."/>
            <person name="Wan K.L."/>
            <person name="Berriman M."/>
            <person name="Tomley F."/>
            <person name="Pain A."/>
        </authorList>
    </citation>
    <scope>NUCLEOTIDE SEQUENCE [LARGE SCALE GENOMIC DNA]</scope>
    <source>
        <strain evidence="9">Houghton</strain>
    </source>
</reference>
<evidence type="ECO:0000256" key="5">
    <source>
        <dbReference type="PROSITE-ProRule" id="PRU00221"/>
    </source>
</evidence>
<dbReference type="GO" id="GO:0005634">
    <property type="term" value="C:nucleus"/>
    <property type="evidence" value="ECO:0007669"/>
    <property type="project" value="TreeGrafter"/>
</dbReference>
<protein>
    <submittedName>
        <fullName evidence="9">Phospholipase A2 activating protein, putative</fullName>
    </submittedName>
</protein>
<dbReference type="GO" id="GO:0005737">
    <property type="term" value="C:cytoplasm"/>
    <property type="evidence" value="ECO:0007669"/>
    <property type="project" value="UniProtKB-SubCell"/>
</dbReference>
<dbReference type="InterPro" id="IPR038122">
    <property type="entry name" value="PFU_sf"/>
</dbReference>
<evidence type="ECO:0000313" key="9">
    <source>
        <dbReference type="EMBL" id="CDJ42706.1"/>
    </source>
</evidence>
<dbReference type="VEuPathDB" id="ToxoDB:ETH_00032130"/>
<dbReference type="InterPro" id="IPR001680">
    <property type="entry name" value="WD40_rpt"/>
</dbReference>
<dbReference type="GO" id="GO:0010992">
    <property type="term" value="P:ubiquitin recycling"/>
    <property type="evidence" value="ECO:0007669"/>
    <property type="project" value="TreeGrafter"/>
</dbReference>
<keyword evidence="2" id="KW-0963">Cytoplasm</keyword>
<feature type="domain" description="PUL" evidence="8">
    <location>
        <begin position="512"/>
        <end position="801"/>
    </location>
</feature>
<dbReference type="InterPro" id="IPR011989">
    <property type="entry name" value="ARM-like"/>
</dbReference>
<dbReference type="OMA" id="DKCIYYW"/>
<name>U6KXL0_EIMTE</name>
<dbReference type="InterPro" id="IPR013535">
    <property type="entry name" value="PUL_dom"/>
</dbReference>
<evidence type="ECO:0000313" key="10">
    <source>
        <dbReference type="Proteomes" id="UP000030747"/>
    </source>
</evidence>
<dbReference type="InterPro" id="IPR015155">
    <property type="entry name" value="PFU"/>
</dbReference>
<dbReference type="SMART" id="SM00320">
    <property type="entry name" value="WD40"/>
    <property type="match status" value="6"/>
</dbReference>
<dbReference type="PROSITE" id="PS51394">
    <property type="entry name" value="PFU"/>
    <property type="match status" value="1"/>
</dbReference>
<feature type="repeat" description="WD" evidence="5">
    <location>
        <begin position="12"/>
        <end position="52"/>
    </location>
</feature>
<dbReference type="VEuPathDB" id="ToxoDB:ETH2_0854700"/>
<dbReference type="AlphaFoldDB" id="U6KXL0"/>
<feature type="domain" description="PFU" evidence="7">
    <location>
        <begin position="371"/>
        <end position="479"/>
    </location>
</feature>
<evidence type="ECO:0000259" key="8">
    <source>
        <dbReference type="PROSITE" id="PS51396"/>
    </source>
</evidence>
<gene>
    <name evidence="9" type="ORF">ETH_00032130</name>
</gene>
<dbReference type="InterPro" id="IPR015943">
    <property type="entry name" value="WD40/YVTN_repeat-like_dom_sf"/>
</dbReference>
<dbReference type="Pfam" id="PF09070">
    <property type="entry name" value="PFU"/>
    <property type="match status" value="1"/>
</dbReference>
<dbReference type="PANTHER" id="PTHR19849">
    <property type="entry name" value="PHOSPHOLIPASE A-2-ACTIVATING PROTEIN"/>
    <property type="match status" value="1"/>
</dbReference>
<dbReference type="Gene3D" id="1.25.10.10">
    <property type="entry name" value="Leucine-rich Repeat Variant"/>
    <property type="match status" value="1"/>
</dbReference>
<evidence type="ECO:0000256" key="6">
    <source>
        <dbReference type="SAM" id="MobiDB-lite"/>
    </source>
</evidence>
<dbReference type="Proteomes" id="UP000030747">
    <property type="component" value="Unassembled WGS sequence"/>
</dbReference>
<dbReference type="GO" id="GO:0043161">
    <property type="term" value="P:proteasome-mediated ubiquitin-dependent protein catabolic process"/>
    <property type="evidence" value="ECO:0007669"/>
    <property type="project" value="TreeGrafter"/>
</dbReference>
<sequence>MDSPSLHLAFLGHAHRAAVRCCCVLPDGLLLTGSLDSTVVVWQQQEAQEQQQQQQQPSAPSPPSSSSSSSSSCVGCMYTPHKTLQHHNDFVLCLSPSLSLSLQFYSGSKDQTLCRVHAQTGVVEMKYRGHKSPVCSVAEHNELVASGDWAGEARVWNRDEGLLLHVLTQHHSFAVCVCWMGAALVTGSQSRYLCVWNEEGKETLSVEGAHEDIIRCVAALPPSSSSSSSSNSSNSSSSSRLVSVSNDRRIKLWTTELKCLLDKEDAHEAFIFSDDGLCCLWQISDAANPSISLLQKLQHPATVWQAVELPTGDVATACEDGRLRIWTADQERALPADVIAAANAAAKDKRQGTKDGELVVCRRGDEAVVLSWQQQQQQWDFVGHALNPLTNRMGPPKGGPKTFFPGDQFFDEGSYDFVFNVELGEDGEYKKLPFNRGDNPLVSAEKFAAREGLHKSYLSQIVSFINANSGGPGGPSGAPAAAAAAPRPTGAAAAAPSTSNGSSSSSSSRQQKHIPVLQCVSFSKANVEGLKKGLLEAQQTLKQQGHQARLSELDESYLAAALEKLHSSNYLKENFRASEVHVMMQQLALFPASMQLPVFDLWRLFCLHPQYSLSFKNSTNSGWDFVSLALQRIKETCAAAAEQQQQQHGAGLVLCCLRYLANLLMLPTNRAVMLQHAQQVLAALKVAAASLSLFHSRPCRQALCCVLLNFAVSCHCLGSSSLSQDHKAQLCQLIMEVMQTETDPPLFYHLVVAAGTLLSDTQTRQQLRPLLQQLQQLLPPLNERVHPDVPLGEAAQEVLNLAGFGCMYTTVGMALQRHSGAD</sequence>
<reference evidence="9" key="2">
    <citation type="submission" date="2013-10" db="EMBL/GenBank/DDBJ databases">
        <authorList>
            <person name="Aslett M."/>
        </authorList>
    </citation>
    <scope>NUCLEOTIDE SEQUENCE [LARGE SCALE GENOMIC DNA]</scope>
    <source>
        <strain evidence="9">Houghton</strain>
    </source>
</reference>
<dbReference type="Pfam" id="PF08324">
    <property type="entry name" value="PUL"/>
    <property type="match status" value="1"/>
</dbReference>
<keyword evidence="3 5" id="KW-0853">WD repeat</keyword>
<evidence type="ECO:0000256" key="3">
    <source>
        <dbReference type="ARBA" id="ARBA00022574"/>
    </source>
</evidence>